<accession>A0ACB8R0M7</accession>
<comment type="caution">
    <text evidence="1">The sequence shown here is derived from an EMBL/GenBank/DDBJ whole genome shotgun (WGS) entry which is preliminary data.</text>
</comment>
<dbReference type="Proteomes" id="UP000814033">
    <property type="component" value="Unassembled WGS sequence"/>
</dbReference>
<organism evidence="1 2">
    <name type="scientific">Auriscalpium vulgare</name>
    <dbReference type="NCBI Taxonomy" id="40419"/>
    <lineage>
        <taxon>Eukaryota</taxon>
        <taxon>Fungi</taxon>
        <taxon>Dikarya</taxon>
        <taxon>Basidiomycota</taxon>
        <taxon>Agaricomycotina</taxon>
        <taxon>Agaricomycetes</taxon>
        <taxon>Russulales</taxon>
        <taxon>Auriscalpiaceae</taxon>
        <taxon>Auriscalpium</taxon>
    </lineage>
</organism>
<evidence type="ECO:0000313" key="2">
    <source>
        <dbReference type="Proteomes" id="UP000814033"/>
    </source>
</evidence>
<reference evidence="1" key="2">
    <citation type="journal article" date="2022" name="New Phytol.">
        <title>Evolutionary transition to the ectomycorrhizal habit in the genomes of a hyperdiverse lineage of mushroom-forming fungi.</title>
        <authorList>
            <person name="Looney B."/>
            <person name="Miyauchi S."/>
            <person name="Morin E."/>
            <person name="Drula E."/>
            <person name="Courty P.E."/>
            <person name="Kohler A."/>
            <person name="Kuo A."/>
            <person name="LaButti K."/>
            <person name="Pangilinan J."/>
            <person name="Lipzen A."/>
            <person name="Riley R."/>
            <person name="Andreopoulos W."/>
            <person name="He G."/>
            <person name="Johnson J."/>
            <person name="Nolan M."/>
            <person name="Tritt A."/>
            <person name="Barry K.W."/>
            <person name="Grigoriev I.V."/>
            <person name="Nagy L.G."/>
            <person name="Hibbett D."/>
            <person name="Henrissat B."/>
            <person name="Matheny P.B."/>
            <person name="Labbe J."/>
            <person name="Martin F.M."/>
        </authorList>
    </citation>
    <scope>NUCLEOTIDE SEQUENCE</scope>
    <source>
        <strain evidence="1">FP105234-sp</strain>
    </source>
</reference>
<evidence type="ECO:0000313" key="1">
    <source>
        <dbReference type="EMBL" id="KAI0037442.1"/>
    </source>
</evidence>
<dbReference type="EMBL" id="MU276956">
    <property type="protein sequence ID" value="KAI0037442.1"/>
    <property type="molecule type" value="Genomic_DNA"/>
</dbReference>
<sequence>MPRLQSPSFSDASQHDSALEEFSLASELSESEQDEEDDLFCFTGSGVPADFYIYMMADEDSAILSETITHHGGRIIDIEEDADVVLTNSKDFFDMLKDKYATSLKPYVRMSHFVDDCIAKKRFVLQDAAPSYKRRGRKLGAKHVPFTAEDDLNLAKYLAQLRPSGGGRMSHKIYNDLERRVRDSTHSTAKAFILCHIV</sequence>
<reference evidence="1" key="1">
    <citation type="submission" date="2021-02" db="EMBL/GenBank/DDBJ databases">
        <authorList>
            <consortium name="DOE Joint Genome Institute"/>
            <person name="Ahrendt S."/>
            <person name="Looney B.P."/>
            <person name="Miyauchi S."/>
            <person name="Morin E."/>
            <person name="Drula E."/>
            <person name="Courty P.E."/>
            <person name="Chicoki N."/>
            <person name="Fauchery L."/>
            <person name="Kohler A."/>
            <person name="Kuo A."/>
            <person name="Labutti K."/>
            <person name="Pangilinan J."/>
            <person name="Lipzen A."/>
            <person name="Riley R."/>
            <person name="Andreopoulos W."/>
            <person name="He G."/>
            <person name="Johnson J."/>
            <person name="Barry K.W."/>
            <person name="Grigoriev I.V."/>
            <person name="Nagy L."/>
            <person name="Hibbett D."/>
            <person name="Henrissat B."/>
            <person name="Matheny P.B."/>
            <person name="Labbe J."/>
            <person name="Martin F."/>
        </authorList>
    </citation>
    <scope>NUCLEOTIDE SEQUENCE</scope>
    <source>
        <strain evidence="1">FP105234-sp</strain>
    </source>
</reference>
<gene>
    <name evidence="1" type="ORF">FA95DRAFT_1614208</name>
</gene>
<name>A0ACB8R0M7_9AGAM</name>
<protein>
    <submittedName>
        <fullName evidence="1">Uncharacterized protein</fullName>
    </submittedName>
</protein>
<keyword evidence="2" id="KW-1185">Reference proteome</keyword>
<proteinExistence type="predicted"/>